<dbReference type="OrthoDB" id="6375801at2759"/>
<protein>
    <submittedName>
        <fullName evidence="1">(apollo) hypothetical protein</fullName>
    </submittedName>
</protein>
<evidence type="ECO:0000313" key="1">
    <source>
        <dbReference type="EMBL" id="CAG4931257.1"/>
    </source>
</evidence>
<evidence type="ECO:0000313" key="2">
    <source>
        <dbReference type="Proteomes" id="UP000691718"/>
    </source>
</evidence>
<sequence length="197" mass="22566">MNFRTHVYNIRHQYKAYRQCIDGLTGTEVALHIDFSENYALSSNQNHGPSAIWAHLRPILSEVKNKHPVVTTVHFFSDGSATQYKEKINFYLMANRFFENYEFRKISWNFFESGHGKGAADGVGGTLKRQADAIVARGADIADAYEFFSTLQDVSKIKLFMVTDEDIENVAKTIPSKIIPLKGTMQKFYRNSWNIKL</sequence>
<gene>
    <name evidence="1" type="ORF">PAPOLLO_LOCUS327</name>
</gene>
<dbReference type="PANTHER" id="PTHR46601">
    <property type="entry name" value="ULP_PROTEASE DOMAIN-CONTAINING PROTEIN"/>
    <property type="match status" value="1"/>
</dbReference>
<dbReference type="PANTHER" id="PTHR46601:SF1">
    <property type="entry name" value="ADF-H DOMAIN-CONTAINING PROTEIN"/>
    <property type="match status" value="1"/>
</dbReference>
<dbReference type="Proteomes" id="UP000691718">
    <property type="component" value="Unassembled WGS sequence"/>
</dbReference>
<reference evidence="1" key="1">
    <citation type="submission" date="2021-04" db="EMBL/GenBank/DDBJ databases">
        <authorList>
            <person name="Tunstrom K."/>
        </authorList>
    </citation>
    <scope>NUCLEOTIDE SEQUENCE</scope>
</reference>
<dbReference type="AlphaFoldDB" id="A0A8S3VYU5"/>
<dbReference type="EMBL" id="CAJQZP010000008">
    <property type="protein sequence ID" value="CAG4931257.1"/>
    <property type="molecule type" value="Genomic_DNA"/>
</dbReference>
<comment type="caution">
    <text evidence="1">The sequence shown here is derived from an EMBL/GenBank/DDBJ whole genome shotgun (WGS) entry which is preliminary data.</text>
</comment>
<keyword evidence="2" id="KW-1185">Reference proteome</keyword>
<organism evidence="1 2">
    <name type="scientific">Parnassius apollo</name>
    <name type="common">Apollo butterfly</name>
    <name type="synonym">Papilio apollo</name>
    <dbReference type="NCBI Taxonomy" id="110799"/>
    <lineage>
        <taxon>Eukaryota</taxon>
        <taxon>Metazoa</taxon>
        <taxon>Ecdysozoa</taxon>
        <taxon>Arthropoda</taxon>
        <taxon>Hexapoda</taxon>
        <taxon>Insecta</taxon>
        <taxon>Pterygota</taxon>
        <taxon>Neoptera</taxon>
        <taxon>Endopterygota</taxon>
        <taxon>Lepidoptera</taxon>
        <taxon>Glossata</taxon>
        <taxon>Ditrysia</taxon>
        <taxon>Papilionoidea</taxon>
        <taxon>Papilionidae</taxon>
        <taxon>Parnassiinae</taxon>
        <taxon>Parnassini</taxon>
        <taxon>Parnassius</taxon>
        <taxon>Parnassius</taxon>
    </lineage>
</organism>
<proteinExistence type="predicted"/>
<accession>A0A8S3VYU5</accession>
<name>A0A8S3VYU5_PARAO</name>